<comment type="catalytic activity">
    <reaction evidence="9">
        <text>L-histidinol phosphate + 2-oxoglutarate = 3-(imidazol-4-yl)-2-oxopropyl phosphate + L-glutamate</text>
        <dbReference type="Rhea" id="RHEA:23744"/>
        <dbReference type="ChEBI" id="CHEBI:16810"/>
        <dbReference type="ChEBI" id="CHEBI:29985"/>
        <dbReference type="ChEBI" id="CHEBI:57766"/>
        <dbReference type="ChEBI" id="CHEBI:57980"/>
        <dbReference type="EC" id="2.6.1.9"/>
    </reaction>
</comment>
<protein>
    <recommendedName>
        <fullName evidence="3">histidinol-phosphate transaminase</fullName>
        <ecNumber evidence="3">2.6.1.9</ecNumber>
    </recommendedName>
</protein>
<evidence type="ECO:0000259" key="10">
    <source>
        <dbReference type="Pfam" id="PF00155"/>
    </source>
</evidence>
<evidence type="ECO:0000256" key="5">
    <source>
        <dbReference type="ARBA" id="ARBA00022605"/>
    </source>
</evidence>
<keyword evidence="8" id="KW-0368">Histidine biosynthesis</keyword>
<comment type="similarity">
    <text evidence="2">Belongs to the class-II pyridoxal-phosphate-dependent aminotransferase family. Histidinol-phosphate aminotransferase subfamily.</text>
</comment>
<dbReference type="Gene3D" id="3.40.640.10">
    <property type="entry name" value="Type I PLP-dependent aspartate aminotransferase-like (Major domain)"/>
    <property type="match status" value="1"/>
</dbReference>
<reference evidence="11 12" key="1">
    <citation type="submission" date="2017-11" db="EMBL/GenBank/DDBJ databases">
        <authorList>
            <person name="Seth-Smith MB H."/>
        </authorList>
    </citation>
    <scope>NUCLEOTIDE SEQUENCE [LARGE SCALE GENOMIC DNA]</scope>
    <source>
        <strain evidence="11">E</strain>
    </source>
</reference>
<evidence type="ECO:0000256" key="2">
    <source>
        <dbReference type="ARBA" id="ARBA00007970"/>
    </source>
</evidence>
<dbReference type="PANTHER" id="PTHR43643:SF6">
    <property type="entry name" value="HISTIDINOL-PHOSPHATE AMINOTRANSFERASE"/>
    <property type="match status" value="1"/>
</dbReference>
<evidence type="ECO:0000256" key="6">
    <source>
        <dbReference type="ARBA" id="ARBA00022679"/>
    </source>
</evidence>
<dbReference type="GO" id="GO:0004400">
    <property type="term" value="F:histidinol-phosphate transaminase activity"/>
    <property type="evidence" value="ECO:0007669"/>
    <property type="project" value="UniProtKB-EC"/>
</dbReference>
<dbReference type="PANTHER" id="PTHR43643">
    <property type="entry name" value="HISTIDINOL-PHOSPHATE AMINOTRANSFERASE 2"/>
    <property type="match status" value="1"/>
</dbReference>
<keyword evidence="5" id="KW-0028">Amino-acid biosynthesis</keyword>
<dbReference type="InterPro" id="IPR015422">
    <property type="entry name" value="PyrdxlP-dep_Trfase_small"/>
</dbReference>
<dbReference type="Pfam" id="PF00155">
    <property type="entry name" value="Aminotran_1_2"/>
    <property type="match status" value="1"/>
</dbReference>
<dbReference type="InterPro" id="IPR015421">
    <property type="entry name" value="PyrdxlP-dep_Trfase_major"/>
</dbReference>
<dbReference type="Gene3D" id="3.90.1150.10">
    <property type="entry name" value="Aspartate Aminotransferase, domain 1"/>
    <property type="match status" value="1"/>
</dbReference>
<proteinExistence type="inferred from homology"/>
<evidence type="ECO:0000313" key="12">
    <source>
        <dbReference type="Proteomes" id="UP000268684"/>
    </source>
</evidence>
<evidence type="ECO:0000256" key="9">
    <source>
        <dbReference type="ARBA" id="ARBA00047481"/>
    </source>
</evidence>
<accession>A0AAJ5NL24</accession>
<comment type="pathway">
    <text evidence="1">Amino-acid biosynthesis; L-histidine biosynthesis; L-histidine from 5-phospho-alpha-D-ribose 1-diphosphate: step 7/9.</text>
</comment>
<evidence type="ECO:0000256" key="8">
    <source>
        <dbReference type="ARBA" id="ARBA00023102"/>
    </source>
</evidence>
<evidence type="ECO:0000313" key="11">
    <source>
        <dbReference type="EMBL" id="VBB17440.1"/>
    </source>
</evidence>
<sequence>MLRRPPRSGLSQMLRPAFLEITAPRRSALAPGMLNLASNVLVHPRLAPLHRELGLAVTAQGMQDYPHIALEHERFAEVVGIPAQRLLCAAGSDALLRLVYLALDPPGGFIQQAPCYGSWYGALARRAPQLWEVRADGSCDVGALAALLRARTPSVVVLSSPNSPLGPQLAHADLEALGDAAHKGDHLVVVDAAYEAFGTAWRPTGAMGDAFVWIRSLSKSFGLPGLRFGYLEARPALVAGLTHWNGAAEISAHAWRLAQAAHRHRAAFEGLWDDVRQWRAHFTKGLHAHGLDVLPSAANFVGANVGAERTARLVDALQRDGFATRQLSMFGRPETWRCTVAPPPVMDRILNAVGLCR</sequence>
<name>A0AAJ5NL24_9BURK</name>
<dbReference type="CDD" id="cd00609">
    <property type="entry name" value="AAT_like"/>
    <property type="match status" value="1"/>
</dbReference>
<keyword evidence="4" id="KW-0032">Aminotransferase</keyword>
<feature type="domain" description="Aminotransferase class I/classII large" evidence="10">
    <location>
        <begin position="33"/>
        <end position="351"/>
    </location>
</feature>
<dbReference type="EC" id="2.6.1.9" evidence="3"/>
<evidence type="ECO:0000256" key="1">
    <source>
        <dbReference type="ARBA" id="ARBA00005011"/>
    </source>
</evidence>
<gene>
    <name evidence="11" type="ORF">BSTAB16_7657</name>
</gene>
<keyword evidence="12" id="KW-1185">Reference proteome</keyword>
<dbReference type="InterPro" id="IPR004839">
    <property type="entry name" value="Aminotransferase_I/II_large"/>
</dbReference>
<organism evidence="11 12">
    <name type="scientific">Burkholderia stabilis</name>
    <dbReference type="NCBI Taxonomy" id="95485"/>
    <lineage>
        <taxon>Bacteria</taxon>
        <taxon>Pseudomonadati</taxon>
        <taxon>Pseudomonadota</taxon>
        <taxon>Betaproteobacteria</taxon>
        <taxon>Burkholderiales</taxon>
        <taxon>Burkholderiaceae</taxon>
        <taxon>Burkholderia</taxon>
        <taxon>Burkholderia cepacia complex</taxon>
    </lineage>
</organism>
<dbReference type="GO" id="GO:0000105">
    <property type="term" value="P:L-histidine biosynthetic process"/>
    <property type="evidence" value="ECO:0007669"/>
    <property type="project" value="UniProtKB-KW"/>
</dbReference>
<keyword evidence="7" id="KW-0663">Pyridoxal phosphate</keyword>
<dbReference type="GO" id="GO:0030170">
    <property type="term" value="F:pyridoxal phosphate binding"/>
    <property type="evidence" value="ECO:0007669"/>
    <property type="project" value="InterPro"/>
</dbReference>
<evidence type="ECO:0000256" key="4">
    <source>
        <dbReference type="ARBA" id="ARBA00022576"/>
    </source>
</evidence>
<dbReference type="InterPro" id="IPR015424">
    <property type="entry name" value="PyrdxlP-dep_Trfase"/>
</dbReference>
<dbReference type="InterPro" id="IPR050106">
    <property type="entry name" value="HistidinolP_aminotransfase"/>
</dbReference>
<evidence type="ECO:0000256" key="3">
    <source>
        <dbReference type="ARBA" id="ARBA00012748"/>
    </source>
</evidence>
<evidence type="ECO:0000256" key="7">
    <source>
        <dbReference type="ARBA" id="ARBA00022898"/>
    </source>
</evidence>
<dbReference type="AlphaFoldDB" id="A0AAJ5NL24"/>
<dbReference type="SUPFAM" id="SSF53383">
    <property type="entry name" value="PLP-dependent transferases"/>
    <property type="match status" value="1"/>
</dbReference>
<keyword evidence="6" id="KW-0808">Transferase</keyword>
<dbReference type="EMBL" id="LR025744">
    <property type="protein sequence ID" value="VBB17440.1"/>
    <property type="molecule type" value="Genomic_DNA"/>
</dbReference>
<dbReference type="Proteomes" id="UP000268684">
    <property type="component" value="Chromosome III"/>
</dbReference>